<name>A0A2I1GGE9_9GLOM</name>
<dbReference type="VEuPathDB" id="FungiDB:RhiirFUN_007313"/>
<dbReference type="InterPro" id="IPR036047">
    <property type="entry name" value="F-box-like_dom_sf"/>
</dbReference>
<evidence type="ECO:0000313" key="2">
    <source>
        <dbReference type="Proteomes" id="UP000234323"/>
    </source>
</evidence>
<comment type="caution">
    <text evidence="1">The sequence shown here is derived from an EMBL/GenBank/DDBJ whole genome shotgun (WGS) entry which is preliminary data.</text>
</comment>
<dbReference type="Proteomes" id="UP000234323">
    <property type="component" value="Unassembled WGS sequence"/>
</dbReference>
<dbReference type="Gene3D" id="3.80.10.10">
    <property type="entry name" value="Ribonuclease Inhibitor"/>
    <property type="match status" value="1"/>
</dbReference>
<sequence>MSTYSHAKYLVITNIDILPIILSYVDKKSLLSSSLVSHYFNTVSTKILYSKVNLKNVKNVDSFLHTLDRTTHYNLYNTIHTNEYLVNNIHSITIDSPNLAYLSGEKLSKCISECRKLKEVIIGNCTLSQSIIISITSLENLNILKFKRCTIINNNLLNYLISGLCNDENFNMPNIIKTITSTTTTTINTLPTQKNKLKNIIAKKVLHTRSSSSGSNNSNTISSEITTIQNNDDSIYLSKLTKLTHLTIDIQPSCPQQLIILLIQQNKNLKSLDLHFQGLDESLLIITQISNNLEYLNITENKNLSEKTVFQLIKNCFFKTDSIDNVDDNNNNYCRLKKLTIDYGPFSEKFLFSLSNLCKTQRKISITQQPEEPETDYPGVDLVFTNDSLEILLDNCKNIGQILNTFYLNMDVDNSDIINPNRIEELILNRINISSDNLNLICENFDFKIFKLQNLLKRGNRLTKRIILDNIILLSNLEYLFVTDDDDDDDDKNNLEQLNYNDFNELAQNCPNMVQIYWNHKQFIDKFKIPSKFIQVIDNNIWKNF</sequence>
<dbReference type="VEuPathDB" id="FungiDB:FUN_005136"/>
<dbReference type="AlphaFoldDB" id="A0A2I1GGE9"/>
<accession>A0A2I1GGE9</accession>
<organism evidence="1 2">
    <name type="scientific">Rhizophagus irregularis</name>
    <dbReference type="NCBI Taxonomy" id="588596"/>
    <lineage>
        <taxon>Eukaryota</taxon>
        <taxon>Fungi</taxon>
        <taxon>Fungi incertae sedis</taxon>
        <taxon>Mucoromycota</taxon>
        <taxon>Glomeromycotina</taxon>
        <taxon>Glomeromycetes</taxon>
        <taxon>Glomerales</taxon>
        <taxon>Glomeraceae</taxon>
        <taxon>Rhizophagus</taxon>
    </lineage>
</organism>
<keyword evidence="2" id="KW-1185">Reference proteome</keyword>
<dbReference type="VEuPathDB" id="FungiDB:RhiirA1_456343"/>
<dbReference type="SUPFAM" id="SSF81383">
    <property type="entry name" value="F-box domain"/>
    <property type="match status" value="1"/>
</dbReference>
<proteinExistence type="predicted"/>
<evidence type="ECO:0000313" key="1">
    <source>
        <dbReference type="EMBL" id="PKY45692.1"/>
    </source>
</evidence>
<dbReference type="InterPro" id="IPR032675">
    <property type="entry name" value="LRR_dom_sf"/>
</dbReference>
<reference evidence="1 2" key="1">
    <citation type="submission" date="2015-10" db="EMBL/GenBank/DDBJ databases">
        <title>Genome analyses suggest a sexual origin of heterokaryosis in a supposedly ancient asexual fungus.</title>
        <authorList>
            <person name="Ropars J."/>
            <person name="Sedzielewska K."/>
            <person name="Noel J."/>
            <person name="Charron P."/>
            <person name="Farinelli L."/>
            <person name="Marton T."/>
            <person name="Kruger M."/>
            <person name="Pelin A."/>
            <person name="Brachmann A."/>
            <person name="Corradi N."/>
        </authorList>
    </citation>
    <scope>NUCLEOTIDE SEQUENCE [LARGE SCALE GENOMIC DNA]</scope>
    <source>
        <strain evidence="1 2">A4</strain>
    </source>
</reference>
<dbReference type="EMBL" id="LLXI01000401">
    <property type="protein sequence ID" value="PKY45692.1"/>
    <property type="molecule type" value="Genomic_DNA"/>
</dbReference>
<gene>
    <name evidence="1" type="ORF">RhiirA4_460333</name>
</gene>
<dbReference type="SUPFAM" id="SSF52047">
    <property type="entry name" value="RNI-like"/>
    <property type="match status" value="1"/>
</dbReference>
<protein>
    <recommendedName>
        <fullName evidence="3">F-box domain-containing protein</fullName>
    </recommendedName>
</protein>
<evidence type="ECO:0008006" key="3">
    <source>
        <dbReference type="Google" id="ProtNLM"/>
    </source>
</evidence>